<evidence type="ECO:0000313" key="5">
    <source>
        <dbReference type="EMBL" id="MFD2513735.1"/>
    </source>
</evidence>
<organism evidence="5 6">
    <name type="scientific">Pontibacter locisalis</name>
    <dbReference type="NCBI Taxonomy" id="1719035"/>
    <lineage>
        <taxon>Bacteria</taxon>
        <taxon>Pseudomonadati</taxon>
        <taxon>Bacteroidota</taxon>
        <taxon>Cytophagia</taxon>
        <taxon>Cytophagales</taxon>
        <taxon>Hymenobacteraceae</taxon>
        <taxon>Pontibacter</taxon>
    </lineage>
</organism>
<gene>
    <name evidence="5" type="ORF">ACFSRY_07640</name>
</gene>
<dbReference type="InterPro" id="IPR003644">
    <property type="entry name" value="Calx_beta"/>
</dbReference>
<dbReference type="EMBL" id="JBHULU010000010">
    <property type="protein sequence ID" value="MFD2513735.1"/>
    <property type="molecule type" value="Genomic_DNA"/>
</dbReference>
<evidence type="ECO:0000256" key="2">
    <source>
        <dbReference type="ARBA" id="ARBA00022737"/>
    </source>
</evidence>
<keyword evidence="6" id="KW-1185">Reference proteome</keyword>
<dbReference type="Proteomes" id="UP001597544">
    <property type="component" value="Unassembled WGS sequence"/>
</dbReference>
<evidence type="ECO:0000256" key="3">
    <source>
        <dbReference type="ARBA" id="ARBA00022837"/>
    </source>
</evidence>
<keyword evidence="2" id="KW-0677">Repeat</keyword>
<evidence type="ECO:0000313" key="6">
    <source>
        <dbReference type="Proteomes" id="UP001597544"/>
    </source>
</evidence>
<dbReference type="InterPro" id="IPR038081">
    <property type="entry name" value="CalX-like_sf"/>
</dbReference>
<keyword evidence="1" id="KW-0732">Signal</keyword>
<protein>
    <submittedName>
        <fullName evidence="5">Calx-beta domain-containing protein</fullName>
    </submittedName>
</protein>
<dbReference type="PROSITE" id="PS51257">
    <property type="entry name" value="PROKAR_LIPOPROTEIN"/>
    <property type="match status" value="1"/>
</dbReference>
<comment type="caution">
    <text evidence="5">The sequence shown here is derived from an EMBL/GenBank/DDBJ whole genome shotgun (WGS) entry which is preliminary data.</text>
</comment>
<dbReference type="SUPFAM" id="SSF141072">
    <property type="entry name" value="CalX-like"/>
    <property type="match status" value="3"/>
</dbReference>
<evidence type="ECO:0000259" key="4">
    <source>
        <dbReference type="Pfam" id="PF03160"/>
    </source>
</evidence>
<dbReference type="RefSeq" id="WP_377504873.1">
    <property type="nucleotide sequence ID" value="NZ_JBHULU010000010.1"/>
</dbReference>
<evidence type="ECO:0000256" key="1">
    <source>
        <dbReference type="ARBA" id="ARBA00022729"/>
    </source>
</evidence>
<sequence>MKINNYLYSLLAASVGLFLFSCDEEDSSPVPEFNAVPGSVELRTTTGTRDTISVLEDAGSVKIPVDLVSDPIAAPVTVNYTVTGALSATGTAVIPANASSATIEIPIPDNKAIDATRFATVTLTGADNNLRIGRNGRGVTKVIRIRDNIQTISFSTTGATVTEAPNNPIVKIPVTVSNTLRTAVSVAYTVTPVAGNTATNFQVVSPNPLTLQAGVKTDTIRVRIMNNLERNMNNRFEVKITSVTPASADAEINFNTSKSTFTVTVNDDLRTVAFVNEATPQVITSARTVNSEIRLSEPSTRPVTVNYTITGGTAGVDYVDNTGGRLTIPAGATVGNINIEFLNAAFGMNPNKNIRVNLVSVEGEDREVVLGSNNVLNFELE</sequence>
<dbReference type="Gene3D" id="2.60.40.2030">
    <property type="match status" value="3"/>
</dbReference>
<dbReference type="Pfam" id="PF03160">
    <property type="entry name" value="Calx-beta"/>
    <property type="match status" value="2"/>
</dbReference>
<reference evidence="6" key="1">
    <citation type="journal article" date="2019" name="Int. J. Syst. Evol. Microbiol.">
        <title>The Global Catalogue of Microorganisms (GCM) 10K type strain sequencing project: providing services to taxonomists for standard genome sequencing and annotation.</title>
        <authorList>
            <consortium name="The Broad Institute Genomics Platform"/>
            <consortium name="The Broad Institute Genome Sequencing Center for Infectious Disease"/>
            <person name="Wu L."/>
            <person name="Ma J."/>
        </authorList>
    </citation>
    <scope>NUCLEOTIDE SEQUENCE [LARGE SCALE GENOMIC DNA]</scope>
    <source>
        <strain evidence="6">KCTC 42498</strain>
    </source>
</reference>
<feature type="domain" description="Calx-beta" evidence="4">
    <location>
        <begin position="147"/>
        <end position="264"/>
    </location>
</feature>
<feature type="domain" description="Calx-beta" evidence="4">
    <location>
        <begin position="268"/>
        <end position="366"/>
    </location>
</feature>
<keyword evidence="3" id="KW-0106">Calcium</keyword>
<proteinExistence type="predicted"/>
<accession>A0ABW5IK41</accession>
<name>A0ABW5IK41_9BACT</name>